<feature type="region of interest" description="Disordered" evidence="1">
    <location>
        <begin position="917"/>
        <end position="941"/>
    </location>
</feature>
<feature type="compositionally biased region" description="Low complexity" evidence="1">
    <location>
        <begin position="828"/>
        <end position="842"/>
    </location>
</feature>
<dbReference type="GO" id="GO:0001164">
    <property type="term" value="F:RNA polymerase I core promoter sequence-specific DNA binding"/>
    <property type="evidence" value="ECO:0007669"/>
    <property type="project" value="TreeGrafter"/>
</dbReference>
<proteinExistence type="predicted"/>
<dbReference type="AlphaFoldDB" id="A0A6J8F0U6"/>
<dbReference type="OrthoDB" id="2382881at2759"/>
<protein>
    <submittedName>
        <fullName evidence="3">TAF1C</fullName>
    </submittedName>
</protein>
<feature type="compositionally biased region" description="Basic and acidic residues" evidence="1">
    <location>
        <begin position="702"/>
        <end position="712"/>
    </location>
</feature>
<feature type="compositionally biased region" description="Basic and acidic residues" evidence="1">
    <location>
        <begin position="774"/>
        <end position="788"/>
    </location>
</feature>
<evidence type="ECO:0000256" key="1">
    <source>
        <dbReference type="SAM" id="MobiDB-lite"/>
    </source>
</evidence>
<evidence type="ECO:0000313" key="4">
    <source>
        <dbReference type="Proteomes" id="UP000507470"/>
    </source>
</evidence>
<dbReference type="Proteomes" id="UP000507470">
    <property type="component" value="Unassembled WGS sequence"/>
</dbReference>
<accession>A0A6J8F0U6</accession>
<dbReference type="Pfam" id="PF20641">
    <property type="entry name" value="TAF1C_beta-prop"/>
    <property type="match status" value="1"/>
</dbReference>
<evidence type="ECO:0000259" key="2">
    <source>
        <dbReference type="Pfam" id="PF20641"/>
    </source>
</evidence>
<sequence>MNIAECDMDFPDKSFPYQLYKPSKKREVFLSYGSHDNIDIDNIAEKQFYPQKIPEGFLNKKISLKPCRPALPLHEEPQIVEYPLKDRVTDPVTDERKEIVSLIHNLKYNRGIVKVKPGNTSRKSSNYKCFNGLKTRLEEFNIEDDNRDDIEINDFLPKQFHHLVHLYQKYKDITEIQKVNSFYADGCLGYIPSSSSGSAGCLIRPFGSFQEIKLSYLEYDDMECVTVKNIGYIDTGEEIYGTTAGCTRGKGYIVSRHLTKCKMYNYDDDLSTPLVGELQLERCHPKSQCLSPYIPGECLTATNVGSVYLWSQERKEEILKPNDHRFSCRDQWRQAIFSSHPRQVVSADCTKVELFDLRKKQNDGMDLFALPSRFLHPNERIRIIKQHSPFVYVIATDYSLILVDERFPGHPLLQWQHLLRNPPQYLSVLADIGKEKQSLISIASQSPMETYCYMFQGGAHKTLQGIGSPWQLSRIDDFTKFDEICKTTDKISVEHKYKRDSLLGLQCVPFKDGFIAYQLDVHGDIYYQVFQPTNQNTDKTFAAGPGMNDLVLDEVTIKKGRKWIKGVNKAWDEWNEDETRFIHSSDVTSFFEEIVLEKPSHIMCRLCNGEMNTNGQGDENTDDIKQGKGDNSDEFCHACRQYIRTGKLIADNAAKDRVCSISSEELKSLPNVASLPTDVLSQMITRLWKEEPVGDLLPLRDEEVKKKHEKPKEKKKRPVNELNIDGLPPALVEMMEDADDNSFIDDIETGGLMTAGDDSMDLFTDEDSQGDSEGLEKGDKSIERKTEQETLGVARDTQEVGTISVFTREKVMKDLSAQRKRHSSISSLSSIQSLGSTKSSSLPGFMRTPTRKYQSPVNKRMVRKAENDSDISSADLLDEEFLSQESRQTIQMFSNVQSSFLDLSERQIDSTSKHVRIDSLPNSPSISQLTPSMSPQKKTRVKKKFVSGFGRRLFIFRPIKG</sequence>
<dbReference type="InterPro" id="IPR049087">
    <property type="entry name" value="TAF1C_beta-prop"/>
</dbReference>
<feature type="domain" description="TAF1C beta-propeller" evidence="2">
    <location>
        <begin position="288"/>
        <end position="370"/>
    </location>
</feature>
<evidence type="ECO:0000313" key="3">
    <source>
        <dbReference type="EMBL" id="CAC5426357.1"/>
    </source>
</evidence>
<reference evidence="3 4" key="1">
    <citation type="submission" date="2020-06" db="EMBL/GenBank/DDBJ databases">
        <authorList>
            <person name="Li R."/>
            <person name="Bekaert M."/>
        </authorList>
    </citation>
    <scope>NUCLEOTIDE SEQUENCE [LARGE SCALE GENOMIC DNA]</scope>
    <source>
        <strain evidence="4">wild</strain>
    </source>
</reference>
<dbReference type="PANTHER" id="PTHR15319">
    <property type="entry name" value="TATA BOX-BINDING PROTEIN ASSOCIATED FACTOR RNA POLYMERASE I SUBUNIT C"/>
    <property type="match status" value="1"/>
</dbReference>
<feature type="region of interest" description="Disordered" evidence="1">
    <location>
        <begin position="702"/>
        <end position="723"/>
    </location>
</feature>
<organism evidence="3 4">
    <name type="scientific">Mytilus coruscus</name>
    <name type="common">Sea mussel</name>
    <dbReference type="NCBI Taxonomy" id="42192"/>
    <lineage>
        <taxon>Eukaryota</taxon>
        <taxon>Metazoa</taxon>
        <taxon>Spiralia</taxon>
        <taxon>Lophotrochozoa</taxon>
        <taxon>Mollusca</taxon>
        <taxon>Bivalvia</taxon>
        <taxon>Autobranchia</taxon>
        <taxon>Pteriomorphia</taxon>
        <taxon>Mytilida</taxon>
        <taxon>Mytiloidea</taxon>
        <taxon>Mytilidae</taxon>
        <taxon>Mytilinae</taxon>
        <taxon>Mytilus</taxon>
    </lineage>
</organism>
<feature type="region of interest" description="Disordered" evidence="1">
    <location>
        <begin position="755"/>
        <end position="789"/>
    </location>
</feature>
<dbReference type="GO" id="GO:0001650">
    <property type="term" value="C:fibrillar center"/>
    <property type="evidence" value="ECO:0007669"/>
    <property type="project" value="TreeGrafter"/>
</dbReference>
<dbReference type="InterPro" id="IPR038801">
    <property type="entry name" value="TAF1C"/>
</dbReference>
<dbReference type="PANTHER" id="PTHR15319:SF1">
    <property type="entry name" value="TATA BOX-BINDING PROTEIN-ASSOCIATED FACTOR RNA POLYMERASE I SUBUNIT C"/>
    <property type="match status" value="1"/>
</dbReference>
<name>A0A6J8F0U6_MYTCO</name>
<dbReference type="EMBL" id="CACVKT020010428">
    <property type="protein sequence ID" value="CAC5426357.1"/>
    <property type="molecule type" value="Genomic_DNA"/>
</dbReference>
<feature type="compositionally biased region" description="Polar residues" evidence="1">
    <location>
        <begin position="920"/>
        <end position="936"/>
    </location>
</feature>
<feature type="region of interest" description="Disordered" evidence="1">
    <location>
        <begin position="828"/>
        <end position="866"/>
    </location>
</feature>
<feature type="compositionally biased region" description="Acidic residues" evidence="1">
    <location>
        <begin position="758"/>
        <end position="770"/>
    </location>
</feature>
<gene>
    <name evidence="3" type="ORF">MCOR_58073</name>
</gene>
<keyword evidence="4" id="KW-1185">Reference proteome</keyword>